<dbReference type="PaxDb" id="39947-A0A0P0VUR5"/>
<reference evidence="1 2" key="2">
    <citation type="journal article" date="2013" name="Plant Cell Physiol.">
        <title>Rice Annotation Project Database (RAP-DB): an integrative and interactive database for rice genomics.</title>
        <authorList>
            <person name="Sakai H."/>
            <person name="Lee S.S."/>
            <person name="Tanaka T."/>
            <person name="Numa H."/>
            <person name="Kim J."/>
            <person name="Kawahara Y."/>
            <person name="Wakimoto H."/>
            <person name="Yang C.C."/>
            <person name="Iwamoto M."/>
            <person name="Abe T."/>
            <person name="Yamada Y."/>
            <person name="Muto A."/>
            <person name="Inokuchi H."/>
            <person name="Ikemura T."/>
            <person name="Matsumoto T."/>
            <person name="Sasaki T."/>
            <person name="Itoh T."/>
        </authorList>
    </citation>
    <scope>NUCLEOTIDE SEQUENCE [LARGE SCALE GENOMIC DNA]</scope>
    <source>
        <strain evidence="2">cv. Nipponbare</strain>
    </source>
</reference>
<proteinExistence type="predicted"/>
<protein>
    <submittedName>
        <fullName evidence="1">Os03g0216733 protein</fullName>
    </submittedName>
</protein>
<keyword evidence="2" id="KW-1185">Reference proteome</keyword>
<dbReference type="EMBL" id="AP014959">
    <property type="protein sequence ID" value="BAS82978.1"/>
    <property type="molecule type" value="Genomic_DNA"/>
</dbReference>
<dbReference type="Gramene" id="Os03t0216733-00">
    <property type="protein sequence ID" value="Os03t0216733-00"/>
    <property type="gene ID" value="Os03g0216733"/>
</dbReference>
<evidence type="ECO:0000313" key="2">
    <source>
        <dbReference type="Proteomes" id="UP000059680"/>
    </source>
</evidence>
<organism evidence="1 2">
    <name type="scientific">Oryza sativa subsp. japonica</name>
    <name type="common">Rice</name>
    <dbReference type="NCBI Taxonomy" id="39947"/>
    <lineage>
        <taxon>Eukaryota</taxon>
        <taxon>Viridiplantae</taxon>
        <taxon>Streptophyta</taxon>
        <taxon>Embryophyta</taxon>
        <taxon>Tracheophyta</taxon>
        <taxon>Spermatophyta</taxon>
        <taxon>Magnoliopsida</taxon>
        <taxon>Liliopsida</taxon>
        <taxon>Poales</taxon>
        <taxon>Poaceae</taxon>
        <taxon>BOP clade</taxon>
        <taxon>Oryzoideae</taxon>
        <taxon>Oryzeae</taxon>
        <taxon>Oryzinae</taxon>
        <taxon>Oryza</taxon>
        <taxon>Oryza sativa</taxon>
    </lineage>
</organism>
<dbReference type="InParanoid" id="A0A0P0VUR5"/>
<accession>A0A0P0VUR5</accession>
<reference evidence="1 2" key="3">
    <citation type="journal article" date="2013" name="Rice">
        <title>Improvement of the Oryza sativa Nipponbare reference genome using next generation sequence and optical map data.</title>
        <authorList>
            <person name="Kawahara Y."/>
            <person name="de la Bastide M."/>
            <person name="Hamilton J.P."/>
            <person name="Kanamori H."/>
            <person name="McCombie W.R."/>
            <person name="Ouyang S."/>
            <person name="Schwartz D.C."/>
            <person name="Tanaka T."/>
            <person name="Wu J."/>
            <person name="Zhou S."/>
            <person name="Childs K.L."/>
            <person name="Davidson R.M."/>
            <person name="Lin H."/>
            <person name="Quesada-Ocampo L."/>
            <person name="Vaillancourt B."/>
            <person name="Sakai H."/>
            <person name="Lee S.S."/>
            <person name="Kim J."/>
            <person name="Numa H."/>
            <person name="Itoh T."/>
            <person name="Buell C.R."/>
            <person name="Matsumoto T."/>
        </authorList>
    </citation>
    <scope>NUCLEOTIDE SEQUENCE [LARGE SCALE GENOMIC DNA]</scope>
    <source>
        <strain evidence="2">cv. Nipponbare</strain>
    </source>
</reference>
<gene>
    <name evidence="1" type="ordered locus">Os03g0216733</name>
    <name evidence="1" type="ORF">OSNPB_030216733</name>
</gene>
<dbReference type="Proteomes" id="UP000059680">
    <property type="component" value="Chromosome 3"/>
</dbReference>
<dbReference type="AlphaFoldDB" id="A0A0P0VUR5"/>
<name>A0A0P0VUR5_ORYSJ</name>
<reference evidence="2" key="1">
    <citation type="journal article" date="2005" name="Nature">
        <title>The map-based sequence of the rice genome.</title>
        <authorList>
            <consortium name="International rice genome sequencing project (IRGSP)"/>
            <person name="Matsumoto T."/>
            <person name="Wu J."/>
            <person name="Kanamori H."/>
            <person name="Katayose Y."/>
            <person name="Fujisawa M."/>
            <person name="Namiki N."/>
            <person name="Mizuno H."/>
            <person name="Yamamoto K."/>
            <person name="Antonio B.A."/>
            <person name="Baba T."/>
            <person name="Sakata K."/>
            <person name="Nagamura Y."/>
            <person name="Aoki H."/>
            <person name="Arikawa K."/>
            <person name="Arita K."/>
            <person name="Bito T."/>
            <person name="Chiden Y."/>
            <person name="Fujitsuka N."/>
            <person name="Fukunaka R."/>
            <person name="Hamada M."/>
            <person name="Harada C."/>
            <person name="Hayashi A."/>
            <person name="Hijishita S."/>
            <person name="Honda M."/>
            <person name="Hosokawa S."/>
            <person name="Ichikawa Y."/>
            <person name="Idonuma A."/>
            <person name="Iijima M."/>
            <person name="Ikeda M."/>
            <person name="Ikeno M."/>
            <person name="Ito K."/>
            <person name="Ito S."/>
            <person name="Ito T."/>
            <person name="Ito Y."/>
            <person name="Ito Y."/>
            <person name="Iwabuchi A."/>
            <person name="Kamiya K."/>
            <person name="Karasawa W."/>
            <person name="Kurita K."/>
            <person name="Katagiri S."/>
            <person name="Kikuta A."/>
            <person name="Kobayashi H."/>
            <person name="Kobayashi N."/>
            <person name="Machita K."/>
            <person name="Maehara T."/>
            <person name="Masukawa M."/>
            <person name="Mizubayashi T."/>
            <person name="Mukai Y."/>
            <person name="Nagasaki H."/>
            <person name="Nagata Y."/>
            <person name="Naito S."/>
            <person name="Nakashima M."/>
            <person name="Nakama Y."/>
            <person name="Nakamichi Y."/>
            <person name="Nakamura M."/>
            <person name="Meguro A."/>
            <person name="Negishi M."/>
            <person name="Ohta I."/>
            <person name="Ohta T."/>
            <person name="Okamoto M."/>
            <person name="Ono N."/>
            <person name="Saji S."/>
            <person name="Sakaguchi M."/>
            <person name="Sakai K."/>
            <person name="Shibata M."/>
            <person name="Shimokawa T."/>
            <person name="Song J."/>
            <person name="Takazaki Y."/>
            <person name="Terasawa K."/>
            <person name="Tsugane M."/>
            <person name="Tsuji K."/>
            <person name="Ueda S."/>
            <person name="Waki K."/>
            <person name="Yamagata H."/>
            <person name="Yamamoto M."/>
            <person name="Yamamoto S."/>
            <person name="Yamane H."/>
            <person name="Yoshiki S."/>
            <person name="Yoshihara R."/>
            <person name="Yukawa K."/>
            <person name="Zhong H."/>
            <person name="Yano M."/>
            <person name="Yuan Q."/>
            <person name="Ouyang S."/>
            <person name="Liu J."/>
            <person name="Jones K.M."/>
            <person name="Gansberger K."/>
            <person name="Moffat K."/>
            <person name="Hill J."/>
            <person name="Bera J."/>
            <person name="Fadrosh D."/>
            <person name="Jin S."/>
            <person name="Johri S."/>
            <person name="Kim M."/>
            <person name="Overton L."/>
            <person name="Reardon M."/>
            <person name="Tsitrin T."/>
            <person name="Vuong H."/>
            <person name="Weaver B."/>
            <person name="Ciecko A."/>
            <person name="Tallon L."/>
            <person name="Jackson J."/>
            <person name="Pai G."/>
            <person name="Aken S.V."/>
            <person name="Utterback T."/>
            <person name="Reidmuller S."/>
            <person name="Feldblyum T."/>
            <person name="Hsiao J."/>
            <person name="Zismann V."/>
            <person name="Iobst S."/>
            <person name="de Vazeille A.R."/>
            <person name="Buell C.R."/>
            <person name="Ying K."/>
            <person name="Li Y."/>
            <person name="Lu T."/>
            <person name="Huang Y."/>
            <person name="Zhao Q."/>
            <person name="Feng Q."/>
            <person name="Zhang L."/>
            <person name="Zhu J."/>
            <person name="Weng Q."/>
            <person name="Mu J."/>
            <person name="Lu Y."/>
            <person name="Fan D."/>
            <person name="Liu Y."/>
            <person name="Guan J."/>
            <person name="Zhang Y."/>
            <person name="Yu S."/>
            <person name="Liu X."/>
            <person name="Zhang Y."/>
            <person name="Hong G."/>
            <person name="Han B."/>
            <person name="Choisne N."/>
            <person name="Demange N."/>
            <person name="Orjeda G."/>
            <person name="Samain S."/>
            <person name="Cattolico L."/>
            <person name="Pelletier E."/>
            <person name="Couloux A."/>
            <person name="Segurens B."/>
            <person name="Wincker P."/>
            <person name="D'Hont A."/>
            <person name="Scarpelli C."/>
            <person name="Weissenbach J."/>
            <person name="Salanoubat M."/>
            <person name="Quetier F."/>
            <person name="Yu Y."/>
            <person name="Kim H.R."/>
            <person name="Rambo T."/>
            <person name="Currie J."/>
            <person name="Collura K."/>
            <person name="Luo M."/>
            <person name="Yang T."/>
            <person name="Ammiraju J.S.S."/>
            <person name="Engler F."/>
            <person name="Soderlund C."/>
            <person name="Wing R.A."/>
            <person name="Palmer L.E."/>
            <person name="de la Bastide M."/>
            <person name="Spiegel L."/>
            <person name="Nascimento L."/>
            <person name="Zutavern T."/>
            <person name="O'Shaughnessy A."/>
            <person name="Dike S."/>
            <person name="Dedhia N."/>
            <person name="Preston R."/>
            <person name="Balija V."/>
            <person name="McCombie W.R."/>
            <person name="Chow T."/>
            <person name="Chen H."/>
            <person name="Chung M."/>
            <person name="Chen C."/>
            <person name="Shaw J."/>
            <person name="Wu H."/>
            <person name="Hsiao K."/>
            <person name="Chao Y."/>
            <person name="Chu M."/>
            <person name="Cheng C."/>
            <person name="Hour A."/>
            <person name="Lee P."/>
            <person name="Lin S."/>
            <person name="Lin Y."/>
            <person name="Liou J."/>
            <person name="Liu S."/>
            <person name="Hsing Y."/>
            <person name="Raghuvanshi S."/>
            <person name="Mohanty A."/>
            <person name="Bharti A.K."/>
            <person name="Gaur A."/>
            <person name="Gupta V."/>
            <person name="Kumar D."/>
            <person name="Ravi V."/>
            <person name="Vij S."/>
            <person name="Kapur A."/>
            <person name="Khurana P."/>
            <person name="Khurana P."/>
            <person name="Khurana J.P."/>
            <person name="Tyagi A.K."/>
            <person name="Gaikwad K."/>
            <person name="Singh A."/>
            <person name="Dalal V."/>
            <person name="Srivastava S."/>
            <person name="Dixit A."/>
            <person name="Pal A.K."/>
            <person name="Ghazi I.A."/>
            <person name="Yadav M."/>
            <person name="Pandit A."/>
            <person name="Bhargava A."/>
            <person name="Sureshbabu K."/>
            <person name="Batra K."/>
            <person name="Sharma T.R."/>
            <person name="Mohapatra T."/>
            <person name="Singh N.K."/>
            <person name="Messing J."/>
            <person name="Nelson A.B."/>
            <person name="Fuks G."/>
            <person name="Kavchok S."/>
            <person name="Keizer G."/>
            <person name="Linton E."/>
            <person name="Llaca V."/>
            <person name="Song R."/>
            <person name="Tanyolac B."/>
            <person name="Young S."/>
            <person name="Ho-Il K."/>
            <person name="Hahn J.H."/>
            <person name="Sangsakoo G."/>
            <person name="Vanavichit A."/>
            <person name="de Mattos Luiz.A.T."/>
            <person name="Zimmer P.D."/>
            <person name="Malone G."/>
            <person name="Dellagostin O."/>
            <person name="de Oliveira A.C."/>
            <person name="Bevan M."/>
            <person name="Bancroft I."/>
            <person name="Minx P."/>
            <person name="Cordum H."/>
            <person name="Wilson R."/>
            <person name="Cheng Z."/>
            <person name="Jin W."/>
            <person name="Jiang J."/>
            <person name="Leong S.A."/>
            <person name="Iwama H."/>
            <person name="Gojobori T."/>
            <person name="Itoh T."/>
            <person name="Niimura Y."/>
            <person name="Fujii Y."/>
            <person name="Habara T."/>
            <person name="Sakai H."/>
            <person name="Sato Y."/>
            <person name="Wilson G."/>
            <person name="Kumar K."/>
            <person name="McCouch S."/>
            <person name="Juretic N."/>
            <person name="Hoen D."/>
            <person name="Wright S."/>
            <person name="Bruskiewich R."/>
            <person name="Bureau T."/>
            <person name="Miyao A."/>
            <person name="Hirochika H."/>
            <person name="Nishikawa T."/>
            <person name="Kadowaki K."/>
            <person name="Sugiura M."/>
            <person name="Burr B."/>
            <person name="Sasaki T."/>
        </authorList>
    </citation>
    <scope>NUCLEOTIDE SEQUENCE [LARGE SCALE GENOMIC DNA]</scope>
    <source>
        <strain evidence="2">cv. Nipponbare</strain>
    </source>
</reference>
<sequence>MTSITSMSFVKIPAPNFMPTPSTTVRPMPRTMLSCKYTRCRNNNLAFIILGECACKNCLPSDGKSISKKRCGEPELAADLEGRHDGRSMASG</sequence>
<evidence type="ECO:0000313" key="1">
    <source>
        <dbReference type="EMBL" id="BAS82978.1"/>
    </source>
</evidence>